<sequence>MSKSRPTIFTVGHSNHSLETFIAMLGAARVDATVDVRTFPRSRTNPQFNIDTLPDALSLHQIDYSHWPDLGGRRNKQDNVPADTNALWNNRSFHNYADYALSSQFRSDLDRLIAFASHQRPALMCSEAVWWRCHRRIIADYLIARDIEVLHIMGEGNISEAKLTPGANLGDDNCVTYPQTKS</sequence>
<accession>A0A1G7Y275</accession>
<dbReference type="InterPro" id="IPR014519">
    <property type="entry name" value="UCP024492"/>
</dbReference>
<organism evidence="1 2">
    <name type="scientific">Pelagibacterium luteolum</name>
    <dbReference type="NCBI Taxonomy" id="440168"/>
    <lineage>
        <taxon>Bacteria</taxon>
        <taxon>Pseudomonadati</taxon>
        <taxon>Pseudomonadota</taxon>
        <taxon>Alphaproteobacteria</taxon>
        <taxon>Hyphomicrobiales</taxon>
        <taxon>Devosiaceae</taxon>
        <taxon>Pelagibacterium</taxon>
    </lineage>
</organism>
<dbReference type="AlphaFoldDB" id="A0A1G7Y275"/>
<dbReference type="PANTHER" id="PTHR39337">
    <property type="entry name" value="BLR5642 PROTEIN"/>
    <property type="match status" value="1"/>
</dbReference>
<gene>
    <name evidence="1" type="ORF">SAMN04487974_1124</name>
</gene>
<dbReference type="OrthoDB" id="9789109at2"/>
<dbReference type="STRING" id="440168.SAMN04487974_1124"/>
<dbReference type="InterPro" id="IPR007438">
    <property type="entry name" value="DUF488"/>
</dbReference>
<dbReference type="PIRSF" id="PIRSF024492">
    <property type="entry name" value="UCP024492"/>
    <property type="match status" value="1"/>
</dbReference>
<evidence type="ECO:0000313" key="1">
    <source>
        <dbReference type="EMBL" id="SDG90376.1"/>
    </source>
</evidence>
<dbReference type="PANTHER" id="PTHR39337:SF1">
    <property type="entry name" value="BLR5642 PROTEIN"/>
    <property type="match status" value="1"/>
</dbReference>
<protein>
    <recommendedName>
        <fullName evidence="3">DUF488 domain-containing protein</fullName>
    </recommendedName>
</protein>
<name>A0A1G7Y275_9HYPH</name>
<dbReference type="Pfam" id="PF04343">
    <property type="entry name" value="DUF488"/>
    <property type="match status" value="1"/>
</dbReference>
<dbReference type="Proteomes" id="UP000199495">
    <property type="component" value="Unassembled WGS sequence"/>
</dbReference>
<keyword evidence="2" id="KW-1185">Reference proteome</keyword>
<dbReference type="EMBL" id="FNCS01000012">
    <property type="protein sequence ID" value="SDG90376.1"/>
    <property type="molecule type" value="Genomic_DNA"/>
</dbReference>
<evidence type="ECO:0008006" key="3">
    <source>
        <dbReference type="Google" id="ProtNLM"/>
    </source>
</evidence>
<evidence type="ECO:0000313" key="2">
    <source>
        <dbReference type="Proteomes" id="UP000199495"/>
    </source>
</evidence>
<reference evidence="1 2" key="1">
    <citation type="submission" date="2016-10" db="EMBL/GenBank/DDBJ databases">
        <authorList>
            <person name="de Groot N.N."/>
        </authorList>
    </citation>
    <scope>NUCLEOTIDE SEQUENCE [LARGE SCALE GENOMIC DNA]</scope>
    <source>
        <strain evidence="1 2">CGMCC 1.10267</strain>
    </source>
</reference>
<dbReference type="RefSeq" id="WP_090597617.1">
    <property type="nucleotide sequence ID" value="NZ_FNCS01000012.1"/>
</dbReference>
<proteinExistence type="predicted"/>